<organism evidence="2">
    <name type="scientific">viral metagenome</name>
    <dbReference type="NCBI Taxonomy" id="1070528"/>
    <lineage>
        <taxon>unclassified sequences</taxon>
        <taxon>metagenomes</taxon>
        <taxon>organismal metagenomes</taxon>
    </lineage>
</organism>
<name>A0A6C0FCM2_9ZZZZ</name>
<feature type="region of interest" description="Disordered" evidence="1">
    <location>
        <begin position="1"/>
        <end position="65"/>
    </location>
</feature>
<protein>
    <submittedName>
        <fullName evidence="2">Uncharacterized protein</fullName>
    </submittedName>
</protein>
<feature type="region of interest" description="Disordered" evidence="1">
    <location>
        <begin position="263"/>
        <end position="305"/>
    </location>
</feature>
<dbReference type="EMBL" id="MN738832">
    <property type="protein sequence ID" value="QHT38631.1"/>
    <property type="molecule type" value="Genomic_DNA"/>
</dbReference>
<dbReference type="AlphaFoldDB" id="A0A6C0FCM2"/>
<accession>A0A6C0FCM2</accession>
<proteinExistence type="predicted"/>
<feature type="compositionally biased region" description="Basic residues" evidence="1">
    <location>
        <begin position="267"/>
        <end position="305"/>
    </location>
</feature>
<reference evidence="2" key="1">
    <citation type="journal article" date="2020" name="Nature">
        <title>Giant virus diversity and host interactions through global metagenomics.</title>
        <authorList>
            <person name="Schulz F."/>
            <person name="Roux S."/>
            <person name="Paez-Espino D."/>
            <person name="Jungbluth S."/>
            <person name="Walsh D.A."/>
            <person name="Denef V.J."/>
            <person name="McMahon K.D."/>
            <person name="Konstantinidis K.T."/>
            <person name="Eloe-Fadrosh E.A."/>
            <person name="Kyrpides N.C."/>
            <person name="Woyke T."/>
        </authorList>
    </citation>
    <scope>NUCLEOTIDE SEQUENCE</scope>
    <source>
        <strain evidence="2">GVMAG-S-ERX556106-38</strain>
    </source>
</reference>
<evidence type="ECO:0000313" key="2">
    <source>
        <dbReference type="EMBL" id="QHT38631.1"/>
    </source>
</evidence>
<sequence>MKNHIKITMLGGKDGSSRSTTPIARDLSSENLLAHDEQERQPAPPPPSDSDTESSVSDSEESEMFREEMQKINILTRNLYLHSEEFLGYDEFSYLKESKLRNKTINGEPNPIYDPITLLTTYLEILINNRTAFEDMDDYSPENEDFSKDLISLMTQLKSSDKPEEYANDLEWWFMEDILPVFKEAYVEDYDYTYTLEDHIRTEMELNGPLKLFLNTHITKINNKLHEYKNLATRTTQGGRKWSAKYKKSIDCKNPRGFSQRQYCNYGRKKKTGGKKTKKCKQKKTKKNRKTSKKRKSRKKRLVRK</sequence>
<evidence type="ECO:0000256" key="1">
    <source>
        <dbReference type="SAM" id="MobiDB-lite"/>
    </source>
</evidence>